<sequence>MATHPAFRLYPVLSCISVFILVATDKLVPFMKTFNTPTTDVARLIPLSFTILPCSVAKDATFNFLTSLLADIGSRDGDNAHQASYEQSSLIVRQSRIR</sequence>
<accession>A0AA37UK04</accession>
<keyword evidence="2" id="KW-1133">Transmembrane helix</keyword>
<comment type="caution">
    <text evidence="3">The sequence shown here is derived from an EMBL/GenBank/DDBJ whole genome shotgun (WGS) entry which is preliminary data.</text>
</comment>
<evidence type="ECO:0000313" key="4">
    <source>
        <dbReference type="Proteomes" id="UP001055115"/>
    </source>
</evidence>
<reference evidence="3 4" key="1">
    <citation type="submission" date="2022-03" db="EMBL/GenBank/DDBJ databases">
        <title>Genome data of Colletotrichum spp.</title>
        <authorList>
            <person name="Utami Y.D."/>
            <person name="Hiruma K."/>
        </authorList>
    </citation>
    <scope>NUCLEOTIDE SEQUENCE [LARGE SCALE GENOMIC DNA]</scope>
    <source>
        <strain evidence="3 4">MAFF 239500</strain>
    </source>
</reference>
<gene>
    <name evidence="3" type="ORF">ColSpa_10835</name>
</gene>
<evidence type="ECO:0000256" key="2">
    <source>
        <dbReference type="SAM" id="Phobius"/>
    </source>
</evidence>
<feature type="compositionally biased region" description="Polar residues" evidence="1">
    <location>
        <begin position="81"/>
        <end position="92"/>
    </location>
</feature>
<evidence type="ECO:0000313" key="3">
    <source>
        <dbReference type="EMBL" id="GKT50654.1"/>
    </source>
</evidence>
<dbReference type="EMBL" id="BQXU01000039">
    <property type="protein sequence ID" value="GKT50654.1"/>
    <property type="molecule type" value="Genomic_DNA"/>
</dbReference>
<protein>
    <submittedName>
        <fullName evidence="3">Uncharacterized protein</fullName>
    </submittedName>
</protein>
<dbReference type="RefSeq" id="XP_049133004.1">
    <property type="nucleotide sequence ID" value="XM_049277047.1"/>
</dbReference>
<proteinExistence type="predicted"/>
<dbReference type="GeneID" id="73331637"/>
<name>A0AA37UK04_9PEZI</name>
<keyword evidence="4" id="KW-1185">Reference proteome</keyword>
<feature type="transmembrane region" description="Helical" evidence="2">
    <location>
        <begin position="6"/>
        <end position="24"/>
    </location>
</feature>
<dbReference type="AlphaFoldDB" id="A0AA37UK04"/>
<organism evidence="3 4">
    <name type="scientific">Colletotrichum spaethianum</name>
    <dbReference type="NCBI Taxonomy" id="700344"/>
    <lineage>
        <taxon>Eukaryota</taxon>
        <taxon>Fungi</taxon>
        <taxon>Dikarya</taxon>
        <taxon>Ascomycota</taxon>
        <taxon>Pezizomycotina</taxon>
        <taxon>Sordariomycetes</taxon>
        <taxon>Hypocreomycetidae</taxon>
        <taxon>Glomerellales</taxon>
        <taxon>Glomerellaceae</taxon>
        <taxon>Colletotrichum</taxon>
        <taxon>Colletotrichum spaethianum species complex</taxon>
    </lineage>
</organism>
<keyword evidence="2" id="KW-0472">Membrane</keyword>
<evidence type="ECO:0000256" key="1">
    <source>
        <dbReference type="SAM" id="MobiDB-lite"/>
    </source>
</evidence>
<dbReference type="Proteomes" id="UP001055115">
    <property type="component" value="Unassembled WGS sequence"/>
</dbReference>
<keyword evidence="2" id="KW-0812">Transmembrane</keyword>
<feature type="region of interest" description="Disordered" evidence="1">
    <location>
        <begin position="77"/>
        <end position="98"/>
    </location>
</feature>